<keyword evidence="3" id="KW-0378">Hydrolase</keyword>
<evidence type="ECO:0000256" key="1">
    <source>
        <dbReference type="ARBA" id="ARBA00022670"/>
    </source>
</evidence>
<name>A0ABT3TAC0_9GAMM</name>
<dbReference type="RefSeq" id="WP_341475075.1">
    <property type="nucleotide sequence ID" value="NZ_SHNO01000003.1"/>
</dbReference>
<dbReference type="EMBL" id="SHNO01000003">
    <property type="protein sequence ID" value="MCX2979227.1"/>
    <property type="molecule type" value="Genomic_DNA"/>
</dbReference>
<keyword evidence="4" id="KW-0862">Zinc</keyword>
<dbReference type="CDD" id="cd08071">
    <property type="entry name" value="MPN_DUF2466"/>
    <property type="match status" value="1"/>
</dbReference>
<dbReference type="NCBIfam" id="TIGR00608">
    <property type="entry name" value="radc"/>
    <property type="match status" value="1"/>
</dbReference>
<dbReference type="PROSITE" id="PS01302">
    <property type="entry name" value="UPF0758"/>
    <property type="match status" value="1"/>
</dbReference>
<organism evidence="7 8">
    <name type="scientific">Candidatus Marimicrobium litorale</name>
    <dbReference type="NCBI Taxonomy" id="2518991"/>
    <lineage>
        <taxon>Bacteria</taxon>
        <taxon>Pseudomonadati</taxon>
        <taxon>Pseudomonadota</taxon>
        <taxon>Gammaproteobacteria</taxon>
        <taxon>Cellvibrionales</taxon>
        <taxon>Halieaceae</taxon>
        <taxon>Marimicrobium</taxon>
    </lineage>
</organism>
<dbReference type="InterPro" id="IPR025657">
    <property type="entry name" value="RadC_JAB"/>
</dbReference>
<proteinExistence type="predicted"/>
<evidence type="ECO:0000313" key="7">
    <source>
        <dbReference type="EMBL" id="MCX2979227.1"/>
    </source>
</evidence>
<dbReference type="Proteomes" id="UP001143304">
    <property type="component" value="Unassembled WGS sequence"/>
</dbReference>
<reference evidence="7" key="1">
    <citation type="submission" date="2019-02" db="EMBL/GenBank/DDBJ databases">
        <authorList>
            <person name="Li S.-H."/>
        </authorList>
    </citation>
    <scope>NUCLEOTIDE SEQUENCE</scope>
    <source>
        <strain evidence="7">IMCC11814</strain>
    </source>
</reference>
<dbReference type="PANTHER" id="PTHR30471:SF3">
    <property type="entry name" value="UPF0758 PROTEIN YEES-RELATED"/>
    <property type="match status" value="1"/>
</dbReference>
<protein>
    <submittedName>
        <fullName evidence="7">DNA repair protein RadC</fullName>
    </submittedName>
</protein>
<evidence type="ECO:0000313" key="8">
    <source>
        <dbReference type="Proteomes" id="UP001143304"/>
    </source>
</evidence>
<dbReference type="Pfam" id="PF04002">
    <property type="entry name" value="RadC"/>
    <property type="match status" value="1"/>
</dbReference>
<evidence type="ECO:0000256" key="3">
    <source>
        <dbReference type="ARBA" id="ARBA00022801"/>
    </source>
</evidence>
<dbReference type="Gene3D" id="3.40.140.10">
    <property type="entry name" value="Cytidine Deaminase, domain 2"/>
    <property type="match status" value="1"/>
</dbReference>
<evidence type="ECO:0000256" key="5">
    <source>
        <dbReference type="ARBA" id="ARBA00023049"/>
    </source>
</evidence>
<comment type="caution">
    <text evidence="7">The sequence shown here is derived from an EMBL/GenBank/DDBJ whole genome shotgun (WGS) entry which is preliminary data.</text>
</comment>
<dbReference type="PROSITE" id="PS50249">
    <property type="entry name" value="MPN"/>
    <property type="match status" value="1"/>
</dbReference>
<dbReference type="InterPro" id="IPR001405">
    <property type="entry name" value="UPF0758"/>
</dbReference>
<gene>
    <name evidence="7" type="primary">radC</name>
    <name evidence="7" type="ORF">EYC82_17960</name>
</gene>
<feature type="domain" description="MPN" evidence="6">
    <location>
        <begin position="7"/>
        <end position="129"/>
    </location>
</feature>
<keyword evidence="5" id="KW-0482">Metalloprotease</keyword>
<evidence type="ECO:0000256" key="4">
    <source>
        <dbReference type="ARBA" id="ARBA00022833"/>
    </source>
</evidence>
<dbReference type="SUPFAM" id="SSF102712">
    <property type="entry name" value="JAB1/MPN domain"/>
    <property type="match status" value="1"/>
</dbReference>
<dbReference type="PANTHER" id="PTHR30471">
    <property type="entry name" value="DNA REPAIR PROTEIN RADC"/>
    <property type="match status" value="1"/>
</dbReference>
<dbReference type="InterPro" id="IPR020891">
    <property type="entry name" value="UPF0758_CS"/>
</dbReference>
<sequence>MNISALTCQYSADVKQFCQLQIAHEKDEHFCCMFMDSQHRLIAFERLFSGTVDGASVHPRVVVRRALELNAAAVIFTHNHPSGVPKPSTSDINITKRLKDALSLIDVRVLDHIIAGAADTVSMAEAGLL</sequence>
<keyword evidence="1" id="KW-0645">Protease</keyword>
<accession>A0ABT3TAC0</accession>
<keyword evidence="2" id="KW-0479">Metal-binding</keyword>
<evidence type="ECO:0000259" key="6">
    <source>
        <dbReference type="PROSITE" id="PS50249"/>
    </source>
</evidence>
<dbReference type="InterPro" id="IPR037518">
    <property type="entry name" value="MPN"/>
</dbReference>
<evidence type="ECO:0000256" key="2">
    <source>
        <dbReference type="ARBA" id="ARBA00022723"/>
    </source>
</evidence>
<keyword evidence="8" id="KW-1185">Reference proteome</keyword>